<reference evidence="1 2" key="1">
    <citation type="submission" date="2020-02" db="EMBL/GenBank/DDBJ databases">
        <authorList>
            <person name="Ma Q."/>
            <person name="Huang Y."/>
            <person name="Song X."/>
            <person name="Pei D."/>
        </authorList>
    </citation>
    <scope>NUCLEOTIDE SEQUENCE [LARGE SCALE GENOMIC DNA]</scope>
    <source>
        <strain evidence="1">Sxm20200214</strain>
        <tissue evidence="1">Leaf</tissue>
    </source>
</reference>
<sequence>MHTGELCNLNICLMKQGRIDEAKETLRCVKPAVVDGPRGVDPHSKLLCERKGLESCWSSNQRVLNFGNTRFRGNVPLIVFLLDNVDYVDSNTMGDSVPEILALSELKYPIGPEPKPKVHDFIHTPQEFKLEKFYGPSNQAGQEAFITIREDDTFLPLLEHYNSEEKCSLISTV</sequence>
<gene>
    <name evidence="1" type="ORF">Bca52824_023628</name>
</gene>
<dbReference type="OrthoDB" id="1074250at2759"/>
<accession>A0A8X7VIU6</accession>
<dbReference type="EMBL" id="JAAMPC010000005">
    <property type="protein sequence ID" value="KAG2312071.1"/>
    <property type="molecule type" value="Genomic_DNA"/>
</dbReference>
<dbReference type="AlphaFoldDB" id="A0A8X7VIU6"/>
<comment type="caution">
    <text evidence="1">The sequence shown here is derived from an EMBL/GenBank/DDBJ whole genome shotgun (WGS) entry which is preliminary data.</text>
</comment>
<dbReference type="Proteomes" id="UP000886595">
    <property type="component" value="Unassembled WGS sequence"/>
</dbReference>
<name>A0A8X7VIU6_BRACI</name>
<evidence type="ECO:0000313" key="1">
    <source>
        <dbReference type="EMBL" id="KAG2312071.1"/>
    </source>
</evidence>
<protein>
    <submittedName>
        <fullName evidence="1">Uncharacterized protein</fullName>
    </submittedName>
</protein>
<proteinExistence type="predicted"/>
<evidence type="ECO:0000313" key="2">
    <source>
        <dbReference type="Proteomes" id="UP000886595"/>
    </source>
</evidence>
<keyword evidence="2" id="KW-1185">Reference proteome</keyword>
<organism evidence="1 2">
    <name type="scientific">Brassica carinata</name>
    <name type="common">Ethiopian mustard</name>
    <name type="synonym">Abyssinian cabbage</name>
    <dbReference type="NCBI Taxonomy" id="52824"/>
    <lineage>
        <taxon>Eukaryota</taxon>
        <taxon>Viridiplantae</taxon>
        <taxon>Streptophyta</taxon>
        <taxon>Embryophyta</taxon>
        <taxon>Tracheophyta</taxon>
        <taxon>Spermatophyta</taxon>
        <taxon>Magnoliopsida</taxon>
        <taxon>eudicotyledons</taxon>
        <taxon>Gunneridae</taxon>
        <taxon>Pentapetalae</taxon>
        <taxon>rosids</taxon>
        <taxon>malvids</taxon>
        <taxon>Brassicales</taxon>
        <taxon>Brassicaceae</taxon>
        <taxon>Brassiceae</taxon>
        <taxon>Brassica</taxon>
    </lineage>
</organism>